<evidence type="ECO:0000256" key="3">
    <source>
        <dbReference type="ARBA" id="ARBA00023125"/>
    </source>
</evidence>
<evidence type="ECO:0000256" key="1">
    <source>
        <dbReference type="ARBA" id="ARBA00009437"/>
    </source>
</evidence>
<dbReference type="Pfam" id="PF00126">
    <property type="entry name" value="HTH_1"/>
    <property type="match status" value="1"/>
</dbReference>
<gene>
    <name evidence="6" type="ORF">KDK95_11700</name>
</gene>
<dbReference type="PROSITE" id="PS50931">
    <property type="entry name" value="HTH_LYSR"/>
    <property type="match status" value="1"/>
</dbReference>
<evidence type="ECO:0000259" key="5">
    <source>
        <dbReference type="PROSITE" id="PS50931"/>
    </source>
</evidence>
<sequence>MRVDISGLDMNALMPLHALLEVRHVTRAAERCHMSQPTMSAYLARLRRYFDDELIVRGTGGYELTPLGHRLLPLVTEVLTAAESVFRTRAGFDPATSERRFVISCSGYATGVIGRPLSTRLAGASPTLSVQFCALKDGFGERDLLEADLVIAPLSFSVPAESEKLFSDDFVCLLDSANPAAADGELTAERLSELTHVGVTRRSGSPTIAHKLLDGLGMRARVAMLTDEWANLPWLLQDTDMVALLPRRVAQRASRSGAFTIREVPGYDRATFTESVLWHPSRSADPGIRWLRGELRTALAATA</sequence>
<feature type="domain" description="HTH lysR-type" evidence="5">
    <location>
        <begin position="8"/>
        <end position="65"/>
    </location>
</feature>
<comment type="similarity">
    <text evidence="1">Belongs to the LysR transcriptional regulatory family.</text>
</comment>
<protein>
    <submittedName>
        <fullName evidence="6">LysR family transcriptional regulator</fullName>
    </submittedName>
</protein>
<dbReference type="AlphaFoldDB" id="A0A941E5Z7"/>
<dbReference type="PRINTS" id="PR00039">
    <property type="entry name" value="HTHLYSR"/>
</dbReference>
<dbReference type="Gene3D" id="1.10.10.10">
    <property type="entry name" value="Winged helix-like DNA-binding domain superfamily/Winged helix DNA-binding domain"/>
    <property type="match status" value="1"/>
</dbReference>
<keyword evidence="7" id="KW-1185">Reference proteome</keyword>
<dbReference type="Gene3D" id="3.40.190.10">
    <property type="entry name" value="Periplasmic binding protein-like II"/>
    <property type="match status" value="2"/>
</dbReference>
<keyword evidence="2" id="KW-0805">Transcription regulation</keyword>
<keyword evidence="3" id="KW-0238">DNA-binding</keyword>
<dbReference type="InterPro" id="IPR000847">
    <property type="entry name" value="LysR_HTH_N"/>
</dbReference>
<dbReference type="SUPFAM" id="SSF53850">
    <property type="entry name" value="Periplasmic binding protein-like II"/>
    <property type="match status" value="1"/>
</dbReference>
<dbReference type="SUPFAM" id="SSF46785">
    <property type="entry name" value="Winged helix' DNA-binding domain"/>
    <property type="match status" value="1"/>
</dbReference>
<reference evidence="6" key="1">
    <citation type="submission" date="2021-04" db="EMBL/GenBank/DDBJ databases">
        <title>Genome based classification of Actinospica acidithermotolerans sp. nov., an actinobacterium isolated from an Indonesian hot spring.</title>
        <authorList>
            <person name="Kusuma A.B."/>
            <person name="Putra K.E."/>
            <person name="Nafisah S."/>
            <person name="Loh J."/>
            <person name="Nouioui I."/>
            <person name="Goodfellow M."/>
        </authorList>
    </citation>
    <scope>NUCLEOTIDE SEQUENCE</scope>
    <source>
        <strain evidence="6">MGRD01-02</strain>
    </source>
</reference>
<dbReference type="PANTHER" id="PTHR30118">
    <property type="entry name" value="HTH-TYPE TRANSCRIPTIONAL REGULATOR LEUO-RELATED"/>
    <property type="match status" value="1"/>
</dbReference>
<evidence type="ECO:0000313" key="6">
    <source>
        <dbReference type="EMBL" id="MBR7826970.1"/>
    </source>
</evidence>
<proteinExistence type="inferred from homology"/>
<organism evidence="6 7">
    <name type="scientific">Actinospica acidithermotolerans</name>
    <dbReference type="NCBI Taxonomy" id="2828514"/>
    <lineage>
        <taxon>Bacteria</taxon>
        <taxon>Bacillati</taxon>
        <taxon>Actinomycetota</taxon>
        <taxon>Actinomycetes</taxon>
        <taxon>Catenulisporales</taxon>
        <taxon>Actinospicaceae</taxon>
        <taxon>Actinospica</taxon>
    </lineage>
</organism>
<evidence type="ECO:0000256" key="2">
    <source>
        <dbReference type="ARBA" id="ARBA00023015"/>
    </source>
</evidence>
<dbReference type="Proteomes" id="UP000676325">
    <property type="component" value="Unassembled WGS sequence"/>
</dbReference>
<dbReference type="InterPro" id="IPR005119">
    <property type="entry name" value="LysR_subst-bd"/>
</dbReference>
<dbReference type="InterPro" id="IPR036388">
    <property type="entry name" value="WH-like_DNA-bd_sf"/>
</dbReference>
<dbReference type="RefSeq" id="WP_212518116.1">
    <property type="nucleotide sequence ID" value="NZ_JAGSOH010000026.1"/>
</dbReference>
<dbReference type="InterPro" id="IPR050389">
    <property type="entry name" value="LysR-type_TF"/>
</dbReference>
<evidence type="ECO:0000256" key="4">
    <source>
        <dbReference type="ARBA" id="ARBA00023163"/>
    </source>
</evidence>
<comment type="caution">
    <text evidence="6">The sequence shown here is derived from an EMBL/GenBank/DDBJ whole genome shotgun (WGS) entry which is preliminary data.</text>
</comment>
<keyword evidence="4" id="KW-0804">Transcription</keyword>
<dbReference type="EMBL" id="JAGSOH010000026">
    <property type="protein sequence ID" value="MBR7826970.1"/>
    <property type="molecule type" value="Genomic_DNA"/>
</dbReference>
<dbReference type="GO" id="GO:0003700">
    <property type="term" value="F:DNA-binding transcription factor activity"/>
    <property type="evidence" value="ECO:0007669"/>
    <property type="project" value="InterPro"/>
</dbReference>
<dbReference type="PANTHER" id="PTHR30118:SF15">
    <property type="entry name" value="TRANSCRIPTIONAL REGULATORY PROTEIN"/>
    <property type="match status" value="1"/>
</dbReference>
<dbReference type="GO" id="GO:0003677">
    <property type="term" value="F:DNA binding"/>
    <property type="evidence" value="ECO:0007669"/>
    <property type="project" value="UniProtKB-KW"/>
</dbReference>
<dbReference type="InterPro" id="IPR036390">
    <property type="entry name" value="WH_DNA-bd_sf"/>
</dbReference>
<dbReference type="Pfam" id="PF03466">
    <property type="entry name" value="LysR_substrate"/>
    <property type="match status" value="1"/>
</dbReference>
<name>A0A941E5Z7_9ACTN</name>
<evidence type="ECO:0000313" key="7">
    <source>
        <dbReference type="Proteomes" id="UP000676325"/>
    </source>
</evidence>
<accession>A0A941E5Z7</accession>